<protein>
    <submittedName>
        <fullName evidence="8">Disease resistance RPP13-like protein 3</fullName>
    </submittedName>
</protein>
<sequence length="466" mass="53495">MRVFPKDHEIKASKLTKLWISEGFLKPIGGKSLEEIGEEYLKDLTDRNLILIRKWARSGKIKTCSVHDILRELCLRESNREHLVRVPKAQHVFFTREHENSVCFLCGHLARPNRIHLQEVLVSLRSTTIASPSVCEACNNMYRNLNRLRWVKVVEQIDHHEPGESSPQHTKLQYLVVKTSSYGPDLKFVFPHTISLLWTLQTLHLDVHAPLFEPLLLPSDIWEMSQLRHLNAKNCTLRDPLINRFEGKDSIVLENLSTLSSRGFRCSEEVINRIPNLKKLKSSYYSYTADDSCYCLSNLAHLNKLESLSLEYYSLLEDIAFPASLKKLSLFKCKIPWEKMTIIGSSLSNLEVLKFNNVGHGHEWDPVEGEFLRLKVLLISHCDLVRWGVEDIHFPILQSLSLRYMRKLEDIPLSIGDIDTLCSIHLEGCSKSVMNSAVEILKDQTEKGNETLQVYVDGKTLVITVS</sequence>
<comment type="caution">
    <text evidence="8">The sequence shown here is derived from an EMBL/GenBank/DDBJ whole genome shotgun (WGS) entry which is preliminary data.</text>
</comment>
<dbReference type="Gene3D" id="3.80.10.10">
    <property type="entry name" value="Ribonuclease Inhibitor"/>
    <property type="match status" value="1"/>
</dbReference>
<accession>A0AAW2UJM2</accession>
<reference evidence="8" key="1">
    <citation type="submission" date="2020-06" db="EMBL/GenBank/DDBJ databases">
        <authorList>
            <person name="Li T."/>
            <person name="Hu X."/>
            <person name="Zhang T."/>
            <person name="Song X."/>
            <person name="Zhang H."/>
            <person name="Dai N."/>
            <person name="Sheng W."/>
            <person name="Hou X."/>
            <person name="Wei L."/>
        </authorList>
    </citation>
    <scope>NUCLEOTIDE SEQUENCE</scope>
    <source>
        <strain evidence="8">KEN1</strain>
        <tissue evidence="8">Leaf</tissue>
    </source>
</reference>
<evidence type="ECO:0000256" key="6">
    <source>
        <dbReference type="ARBA" id="ARBA00022840"/>
    </source>
</evidence>
<evidence type="ECO:0000259" key="7">
    <source>
        <dbReference type="Pfam" id="PF23559"/>
    </source>
</evidence>
<evidence type="ECO:0000256" key="1">
    <source>
        <dbReference type="ARBA" id="ARBA00008894"/>
    </source>
</evidence>
<dbReference type="PANTHER" id="PTHR15140">
    <property type="entry name" value="TUBULIN-SPECIFIC CHAPERONE E"/>
    <property type="match status" value="1"/>
</dbReference>
<evidence type="ECO:0000256" key="3">
    <source>
        <dbReference type="ARBA" id="ARBA00022737"/>
    </source>
</evidence>
<feature type="domain" description="Disease resistance protein winged helix" evidence="7">
    <location>
        <begin position="3"/>
        <end position="73"/>
    </location>
</feature>
<comment type="similarity">
    <text evidence="1">Belongs to the disease resistance NB-LRR family.</text>
</comment>
<keyword evidence="5" id="KW-0611">Plant defense</keyword>
<dbReference type="FunFam" id="1.10.10.10:FF:000322">
    <property type="entry name" value="Probable disease resistance protein At1g63360"/>
    <property type="match status" value="1"/>
</dbReference>
<dbReference type="SUPFAM" id="SSF52047">
    <property type="entry name" value="RNI-like"/>
    <property type="match status" value="1"/>
</dbReference>
<keyword evidence="4" id="KW-0547">Nucleotide-binding</keyword>
<dbReference type="PANTHER" id="PTHR15140:SF33">
    <property type="entry name" value="LATE BLIGHT RESISTANCE PROTEIN HOMOLOG R1A-3 ISOFORM X1"/>
    <property type="match status" value="1"/>
</dbReference>
<dbReference type="Pfam" id="PF23559">
    <property type="entry name" value="WHD_DRP"/>
    <property type="match status" value="1"/>
</dbReference>
<dbReference type="Gene3D" id="1.10.10.10">
    <property type="entry name" value="Winged helix-like DNA-binding domain superfamily/Winged helix DNA-binding domain"/>
    <property type="match status" value="1"/>
</dbReference>
<keyword evidence="3" id="KW-0677">Repeat</keyword>
<dbReference type="EMBL" id="JACGWN010000012">
    <property type="protein sequence ID" value="KAL0417164.1"/>
    <property type="molecule type" value="Genomic_DNA"/>
</dbReference>
<evidence type="ECO:0000256" key="2">
    <source>
        <dbReference type="ARBA" id="ARBA00022614"/>
    </source>
</evidence>
<organism evidence="8">
    <name type="scientific">Sesamum latifolium</name>
    <dbReference type="NCBI Taxonomy" id="2727402"/>
    <lineage>
        <taxon>Eukaryota</taxon>
        <taxon>Viridiplantae</taxon>
        <taxon>Streptophyta</taxon>
        <taxon>Embryophyta</taxon>
        <taxon>Tracheophyta</taxon>
        <taxon>Spermatophyta</taxon>
        <taxon>Magnoliopsida</taxon>
        <taxon>eudicotyledons</taxon>
        <taxon>Gunneridae</taxon>
        <taxon>Pentapetalae</taxon>
        <taxon>asterids</taxon>
        <taxon>lamiids</taxon>
        <taxon>Lamiales</taxon>
        <taxon>Pedaliaceae</taxon>
        <taxon>Sesamum</taxon>
    </lineage>
</organism>
<name>A0AAW2UJM2_9LAMI</name>
<keyword evidence="2" id="KW-0433">Leucine-rich repeat</keyword>
<dbReference type="AlphaFoldDB" id="A0AAW2UJM2"/>
<evidence type="ECO:0000256" key="5">
    <source>
        <dbReference type="ARBA" id="ARBA00022821"/>
    </source>
</evidence>
<dbReference type="GO" id="GO:0006952">
    <property type="term" value="P:defense response"/>
    <property type="evidence" value="ECO:0007669"/>
    <property type="project" value="UniProtKB-KW"/>
</dbReference>
<reference evidence="8" key="2">
    <citation type="journal article" date="2024" name="Plant">
        <title>Genomic evolution and insights into agronomic trait innovations of Sesamum species.</title>
        <authorList>
            <person name="Miao H."/>
            <person name="Wang L."/>
            <person name="Qu L."/>
            <person name="Liu H."/>
            <person name="Sun Y."/>
            <person name="Le M."/>
            <person name="Wang Q."/>
            <person name="Wei S."/>
            <person name="Zheng Y."/>
            <person name="Lin W."/>
            <person name="Duan Y."/>
            <person name="Cao H."/>
            <person name="Xiong S."/>
            <person name="Wang X."/>
            <person name="Wei L."/>
            <person name="Li C."/>
            <person name="Ma Q."/>
            <person name="Ju M."/>
            <person name="Zhao R."/>
            <person name="Li G."/>
            <person name="Mu C."/>
            <person name="Tian Q."/>
            <person name="Mei H."/>
            <person name="Zhang T."/>
            <person name="Gao T."/>
            <person name="Zhang H."/>
        </authorList>
    </citation>
    <scope>NUCLEOTIDE SEQUENCE</scope>
    <source>
        <strain evidence="8">KEN1</strain>
    </source>
</reference>
<gene>
    <name evidence="8" type="ORF">Slati_3548300</name>
</gene>
<dbReference type="InterPro" id="IPR036388">
    <property type="entry name" value="WH-like_DNA-bd_sf"/>
</dbReference>
<dbReference type="InterPro" id="IPR032675">
    <property type="entry name" value="LRR_dom_sf"/>
</dbReference>
<evidence type="ECO:0000256" key="4">
    <source>
        <dbReference type="ARBA" id="ARBA00022741"/>
    </source>
</evidence>
<evidence type="ECO:0000313" key="8">
    <source>
        <dbReference type="EMBL" id="KAL0417164.1"/>
    </source>
</evidence>
<proteinExistence type="inferred from homology"/>
<dbReference type="InterPro" id="IPR058922">
    <property type="entry name" value="WHD_DRP"/>
</dbReference>
<dbReference type="GO" id="GO:0005524">
    <property type="term" value="F:ATP binding"/>
    <property type="evidence" value="ECO:0007669"/>
    <property type="project" value="UniProtKB-KW"/>
</dbReference>
<keyword evidence="6" id="KW-0067">ATP-binding</keyword>